<dbReference type="OrthoDB" id="6554712at2"/>
<dbReference type="Proteomes" id="UP000293154">
    <property type="component" value="Chromosome"/>
</dbReference>
<dbReference type="AlphaFoldDB" id="A0A411WKG0"/>
<organism evidence="14 15">
    <name type="scientific">Limnobaculum zhutongyuii</name>
    <dbReference type="NCBI Taxonomy" id="2498113"/>
    <lineage>
        <taxon>Bacteria</taxon>
        <taxon>Pseudomonadati</taxon>
        <taxon>Pseudomonadota</taxon>
        <taxon>Gammaproteobacteria</taxon>
        <taxon>Enterobacterales</taxon>
        <taxon>Budviciaceae</taxon>
        <taxon>Limnobaculum</taxon>
    </lineage>
</organism>
<keyword evidence="7" id="KW-0732">Signal</keyword>
<dbReference type="Pfam" id="PF13953">
    <property type="entry name" value="PapC_C"/>
    <property type="match status" value="1"/>
</dbReference>
<dbReference type="GO" id="GO:0009279">
    <property type="term" value="C:cell outer membrane"/>
    <property type="evidence" value="ECO:0007669"/>
    <property type="project" value="UniProtKB-SubCell"/>
</dbReference>
<evidence type="ECO:0000256" key="8">
    <source>
        <dbReference type="ARBA" id="ARBA00023136"/>
    </source>
</evidence>
<evidence type="ECO:0000256" key="7">
    <source>
        <dbReference type="ARBA" id="ARBA00022729"/>
    </source>
</evidence>
<dbReference type="RefSeq" id="WP_130591641.1">
    <property type="nucleotide sequence ID" value="NZ_CP034752.1"/>
</dbReference>
<dbReference type="InterPro" id="IPR043142">
    <property type="entry name" value="PapC-like_C_sf"/>
</dbReference>
<evidence type="ECO:0000256" key="1">
    <source>
        <dbReference type="ARBA" id="ARBA00004571"/>
    </source>
</evidence>
<dbReference type="PROSITE" id="PS01151">
    <property type="entry name" value="FIMBRIAL_USHER"/>
    <property type="match status" value="1"/>
</dbReference>
<evidence type="ECO:0000256" key="10">
    <source>
        <dbReference type="ARBA" id="ARBA00023237"/>
    </source>
</evidence>
<dbReference type="FunFam" id="2.60.40.3110:FF:000001">
    <property type="entry name" value="Putative fimbrial outer membrane usher"/>
    <property type="match status" value="1"/>
</dbReference>
<evidence type="ECO:0000256" key="2">
    <source>
        <dbReference type="ARBA" id="ARBA00008064"/>
    </source>
</evidence>
<dbReference type="Gene3D" id="2.60.40.2070">
    <property type="match status" value="1"/>
</dbReference>
<protein>
    <submittedName>
        <fullName evidence="14">Fimbrial assembly protein</fullName>
    </submittedName>
</protein>
<dbReference type="KEGG" id="prag:EKN56_09970"/>
<dbReference type="InterPro" id="IPR025885">
    <property type="entry name" value="PapC_N"/>
</dbReference>
<sequence>MEICKNSRRELIIAASLLPTLCIPYAVSQDYFNPALLEMNNSVPPSVDLSSFEEGSQAPGNYRVDVFINKQLVDTKEIEFKSTGSEQGDSKLQPCLSVEQLKSWGVKTENYPDLNQANSQCANLSAIPQAAAAFKFNEQRLNISIPQIAVISFARGYVPQEQWDDGINALLLNYSVSASTTMPRHGSDGTQNSQYVNLRPGINLGPWRYRNYSTWNHNDDGQKSWDSVYNYVSRDIKSLKSQLIFGDSVSPSDVFDSIAFRGGQASSDDDMLPDSQKGFAPVIRGIARSNAEVTVEQNGYTIYRTTVPPGAFEINDMYPTGGSGDMQLTIKESDGSEQHLTIPYASLPVLQREGRLKYSLTGGRTRSNDSSDQKMDFGQMTAIYGMPWGVTLYGGTQQAENKYSSVALGSGVNLGDIGALSMDVTQAWSKIHIPNNSSVERQNGQSVRVRYSKNIVKTGTNFSVAGYRYSTGGYYTLQDMLNTYNDDSDNDNTGRRRNRTDVSLSQDVVFGTLSLSLINENYWDRGRMSSVSVGYNNSWKSISYGFNYTYSKNSDNSNNSNNDDASNSKSTDQIFSFNISVPLDKWLSGSNANYSLNSTKHGPTSHNVGLNGTALQDNNLSWSVQEGYVTDDNANTGNASATYQGTYAKLNAGYGYDDYANRFNYGIQGGVVAHGDGVTLSQPLSDTIVLVKAPGAEGVPVNNQTGVKTDFRGYAVVPYASPYRKSDITLNTEEIPDNNLELDDTSKSVVPTRGAVVRAEYMTQTGYRALMTLEYAGGVIPFGAIVSHTTDSEALGRSSIVGDNGQVYVAGLQNEGQLLVQWGKSTNEQCTVKYQISPQETTSGVLILREKCL</sequence>
<feature type="domain" description="PapC N-terminal" evidence="13">
    <location>
        <begin position="31"/>
        <end position="177"/>
    </location>
</feature>
<dbReference type="Gene3D" id="2.60.40.2610">
    <property type="entry name" value="Outer membrane usher protein FimD, plug domain"/>
    <property type="match status" value="1"/>
</dbReference>
<dbReference type="Pfam" id="PF00577">
    <property type="entry name" value="Usher"/>
    <property type="match status" value="1"/>
</dbReference>
<dbReference type="InterPro" id="IPR037224">
    <property type="entry name" value="PapC_N_sf"/>
</dbReference>
<dbReference type="SUPFAM" id="SSF141729">
    <property type="entry name" value="FimD N-terminal domain-like"/>
    <property type="match status" value="1"/>
</dbReference>
<dbReference type="FunFam" id="3.10.20.410:FF:000001">
    <property type="entry name" value="Fimbrial outer membrane usher protein"/>
    <property type="match status" value="1"/>
</dbReference>
<keyword evidence="9" id="KW-1015">Disulfide bond</keyword>
<evidence type="ECO:0000313" key="15">
    <source>
        <dbReference type="Proteomes" id="UP000293154"/>
    </source>
</evidence>
<dbReference type="Gene3D" id="3.10.20.410">
    <property type="match status" value="1"/>
</dbReference>
<evidence type="ECO:0000256" key="5">
    <source>
        <dbReference type="ARBA" id="ARBA00022558"/>
    </source>
</evidence>
<dbReference type="InterPro" id="IPR042186">
    <property type="entry name" value="FimD_plug_dom"/>
</dbReference>
<comment type="similarity">
    <text evidence="2 11">Belongs to the fimbrial export usher family.</text>
</comment>
<evidence type="ECO:0000256" key="11">
    <source>
        <dbReference type="RuleBase" id="RU003884"/>
    </source>
</evidence>
<dbReference type="GO" id="GO:0015473">
    <property type="term" value="F:fimbrial usher porin activity"/>
    <property type="evidence" value="ECO:0007669"/>
    <property type="project" value="InterPro"/>
</dbReference>
<evidence type="ECO:0000256" key="4">
    <source>
        <dbReference type="ARBA" id="ARBA00022452"/>
    </source>
</evidence>
<keyword evidence="4" id="KW-1134">Transmembrane beta strand</keyword>
<evidence type="ECO:0000259" key="13">
    <source>
        <dbReference type="Pfam" id="PF13954"/>
    </source>
</evidence>
<evidence type="ECO:0000313" key="14">
    <source>
        <dbReference type="EMBL" id="QBH96704.1"/>
    </source>
</evidence>
<evidence type="ECO:0000256" key="9">
    <source>
        <dbReference type="ARBA" id="ARBA00023157"/>
    </source>
</evidence>
<keyword evidence="8 11" id="KW-0472">Membrane</keyword>
<evidence type="ECO:0000256" key="6">
    <source>
        <dbReference type="ARBA" id="ARBA00022692"/>
    </source>
</evidence>
<feature type="domain" description="PapC-like C-terminal" evidence="12">
    <location>
        <begin position="770"/>
        <end position="837"/>
    </location>
</feature>
<evidence type="ECO:0000256" key="3">
    <source>
        <dbReference type="ARBA" id="ARBA00022448"/>
    </source>
</evidence>
<dbReference type="GO" id="GO:0009297">
    <property type="term" value="P:pilus assembly"/>
    <property type="evidence" value="ECO:0007669"/>
    <property type="project" value="InterPro"/>
</dbReference>
<name>A0A411WKG0_9GAMM</name>
<keyword evidence="6 11" id="KW-0812">Transmembrane</keyword>
<gene>
    <name evidence="14" type="ORF">EKN56_09970</name>
</gene>
<evidence type="ECO:0000259" key="12">
    <source>
        <dbReference type="Pfam" id="PF13953"/>
    </source>
</evidence>
<reference evidence="14 15" key="1">
    <citation type="submission" date="2019-03" db="EMBL/GenBank/DDBJ databases">
        <title>Pragia sp. nov. isolated from the gut tract of Carduelis flavirostris.</title>
        <authorList>
            <person name="Ge Y."/>
        </authorList>
    </citation>
    <scope>NUCLEOTIDE SEQUENCE [LARGE SCALE GENOMIC DNA]</scope>
    <source>
        <strain evidence="14 15">CF-458</strain>
    </source>
</reference>
<keyword evidence="5 11" id="KW-1029">Fimbrium biogenesis</keyword>
<dbReference type="InterPro" id="IPR025949">
    <property type="entry name" value="PapC-like_C"/>
</dbReference>
<dbReference type="InterPro" id="IPR018030">
    <property type="entry name" value="Fimbrial_membr_usher_CS"/>
</dbReference>
<dbReference type="InterPro" id="IPR000015">
    <property type="entry name" value="Fimb_usher"/>
</dbReference>
<comment type="subcellular location">
    <subcellularLocation>
        <location evidence="1 11">Cell outer membrane</location>
        <topology evidence="1 11">Multi-pass membrane protein</topology>
    </subcellularLocation>
</comment>
<keyword evidence="3 11" id="KW-0813">Transport</keyword>
<keyword evidence="10 11" id="KW-0998">Cell outer membrane</keyword>
<dbReference type="FunFam" id="2.60.40.2610:FF:000001">
    <property type="entry name" value="Outer membrane fimbrial usher protein"/>
    <property type="match status" value="1"/>
</dbReference>
<dbReference type="PANTHER" id="PTHR30451">
    <property type="entry name" value="OUTER MEMBRANE USHER PROTEIN"/>
    <property type="match status" value="1"/>
</dbReference>
<accession>A0A411WKG0</accession>
<dbReference type="Gene3D" id="2.60.40.3110">
    <property type="match status" value="1"/>
</dbReference>
<keyword evidence="15" id="KW-1185">Reference proteome</keyword>
<dbReference type="EMBL" id="CP034752">
    <property type="protein sequence ID" value="QBH96704.1"/>
    <property type="molecule type" value="Genomic_DNA"/>
</dbReference>
<proteinExistence type="inferred from homology"/>
<dbReference type="PANTHER" id="PTHR30451:SF21">
    <property type="entry name" value="FIMBRIAL USHER DOMAIN-CONTAINING PROTEIN YDET-RELATED"/>
    <property type="match status" value="1"/>
</dbReference>
<dbReference type="Pfam" id="PF13954">
    <property type="entry name" value="PapC_N"/>
    <property type="match status" value="1"/>
</dbReference>